<proteinExistence type="predicted"/>
<evidence type="ECO:0000256" key="1">
    <source>
        <dbReference type="SAM" id="Phobius"/>
    </source>
</evidence>
<keyword evidence="1" id="KW-1133">Transmembrane helix</keyword>
<keyword evidence="1" id="KW-0472">Membrane</keyword>
<comment type="caution">
    <text evidence="3">The sequence shown here is derived from an EMBL/GenBank/DDBJ whole genome shotgun (WGS) entry which is preliminary data.</text>
</comment>
<dbReference type="Gene3D" id="3.90.550.10">
    <property type="entry name" value="Spore Coat Polysaccharide Biosynthesis Protein SpsA, Chain A"/>
    <property type="match status" value="1"/>
</dbReference>
<keyword evidence="3" id="KW-0808">Transferase</keyword>
<feature type="transmembrane region" description="Helical" evidence="1">
    <location>
        <begin position="172"/>
        <end position="195"/>
    </location>
</feature>
<dbReference type="EMBL" id="AMSI01000004">
    <property type="protein sequence ID" value="EKF43036.1"/>
    <property type="molecule type" value="Genomic_DNA"/>
</dbReference>
<evidence type="ECO:0000259" key="2">
    <source>
        <dbReference type="Pfam" id="PF00535"/>
    </source>
</evidence>
<evidence type="ECO:0000313" key="3">
    <source>
        <dbReference type="EMBL" id="EKF43036.1"/>
    </source>
</evidence>
<protein>
    <submittedName>
        <fullName evidence="3">Family 2 glycosyl transferase</fullName>
    </submittedName>
</protein>
<name>K2P702_9HYPH</name>
<keyword evidence="4" id="KW-1185">Reference proteome</keyword>
<gene>
    <name evidence="3" type="ORF">NA8A_06864</name>
</gene>
<dbReference type="InterPro" id="IPR050256">
    <property type="entry name" value="Glycosyltransferase_2"/>
</dbReference>
<dbReference type="eggNOG" id="COG0463">
    <property type="taxonomic scope" value="Bacteria"/>
</dbReference>
<sequence>MMGINSAIEDGADVIIKLDGDNQMDPSHIPVFVSLIQSGEADFAKGNRFFEPEGVADMPLLRLIGNAALSFFSKLSTGYWSIFDPTNGYFAVHAEVIGLLPLEKISKRYFFESDLLFRLGTIRARVIDVPMHSIYAGEVSSLNPLSEIPRFAASHLKNTIKRLFYMYFIRDFSVASLELVLGITLIVFGTLFGLMSWGVSTPATPGTVMLAALPIFTGIQLLLSFINYDIAAVPKVALHRLLTTQRAPSRILKSEEKNR</sequence>
<dbReference type="AlphaFoldDB" id="K2P702"/>
<keyword evidence="1" id="KW-0812">Transmembrane</keyword>
<feature type="transmembrane region" description="Helical" evidence="1">
    <location>
        <begin position="207"/>
        <end position="226"/>
    </location>
</feature>
<dbReference type="STRING" id="721133.SAMN05216176_10573"/>
<feature type="domain" description="Glycosyltransferase 2-like" evidence="2">
    <location>
        <begin position="13"/>
        <end position="97"/>
    </location>
</feature>
<dbReference type="InterPro" id="IPR001173">
    <property type="entry name" value="Glyco_trans_2-like"/>
</dbReference>
<dbReference type="SUPFAM" id="SSF53448">
    <property type="entry name" value="Nucleotide-diphospho-sugar transferases"/>
    <property type="match status" value="1"/>
</dbReference>
<dbReference type="InterPro" id="IPR029044">
    <property type="entry name" value="Nucleotide-diphossugar_trans"/>
</dbReference>
<dbReference type="PANTHER" id="PTHR48090:SF7">
    <property type="entry name" value="RFBJ PROTEIN"/>
    <property type="match status" value="1"/>
</dbReference>
<dbReference type="CDD" id="cd04179">
    <property type="entry name" value="DPM_DPG-synthase_like"/>
    <property type="match status" value="1"/>
</dbReference>
<reference evidence="3 4" key="1">
    <citation type="journal article" date="2012" name="J. Bacteriol.">
        <title>Genome Sequence of Nitratireductor indicus Type Strain C115.</title>
        <authorList>
            <person name="Lai Q."/>
            <person name="Li G."/>
            <person name="Yu Z."/>
            <person name="Shao Z."/>
        </authorList>
    </citation>
    <scope>NUCLEOTIDE SEQUENCE [LARGE SCALE GENOMIC DNA]</scope>
    <source>
        <strain evidence="3 4">C115</strain>
    </source>
</reference>
<organism evidence="3 4">
    <name type="scientific">Nitratireductor indicus C115</name>
    <dbReference type="NCBI Taxonomy" id="1231190"/>
    <lineage>
        <taxon>Bacteria</taxon>
        <taxon>Pseudomonadati</taxon>
        <taxon>Pseudomonadota</taxon>
        <taxon>Alphaproteobacteria</taxon>
        <taxon>Hyphomicrobiales</taxon>
        <taxon>Phyllobacteriaceae</taxon>
        <taxon>Nitratireductor</taxon>
    </lineage>
</organism>
<dbReference type="Proteomes" id="UP000007374">
    <property type="component" value="Unassembled WGS sequence"/>
</dbReference>
<evidence type="ECO:0000313" key="4">
    <source>
        <dbReference type="Proteomes" id="UP000007374"/>
    </source>
</evidence>
<accession>K2P702</accession>
<dbReference type="PANTHER" id="PTHR48090">
    <property type="entry name" value="UNDECAPRENYL-PHOSPHATE 4-DEOXY-4-FORMAMIDO-L-ARABINOSE TRANSFERASE-RELATED"/>
    <property type="match status" value="1"/>
</dbReference>
<dbReference type="Pfam" id="PF00535">
    <property type="entry name" value="Glycos_transf_2"/>
    <property type="match status" value="1"/>
</dbReference>
<dbReference type="GO" id="GO:0016740">
    <property type="term" value="F:transferase activity"/>
    <property type="evidence" value="ECO:0007669"/>
    <property type="project" value="UniProtKB-KW"/>
</dbReference>